<dbReference type="InterPro" id="IPR000760">
    <property type="entry name" value="Inositol_monophosphatase-like"/>
</dbReference>
<dbReference type="SUPFAM" id="SSF56655">
    <property type="entry name" value="Carbohydrate phosphatase"/>
    <property type="match status" value="1"/>
</dbReference>
<keyword evidence="4" id="KW-0378">Hydrolase</keyword>
<dbReference type="PANTHER" id="PTHR43028">
    <property type="entry name" value="3'(2'),5'-BISPHOSPHATE NUCLEOTIDASE 1"/>
    <property type="match status" value="1"/>
</dbReference>
<feature type="region of interest" description="Disordered" evidence="7">
    <location>
        <begin position="77"/>
        <end position="99"/>
    </location>
</feature>
<name>F7E1Q9_ORNAN</name>
<accession>F7E1Q9</accession>
<dbReference type="GO" id="GO:0005737">
    <property type="term" value="C:cytoplasm"/>
    <property type="evidence" value="ECO:0007669"/>
    <property type="project" value="UniProtKB-ARBA"/>
</dbReference>
<evidence type="ECO:0000313" key="9">
    <source>
        <dbReference type="Proteomes" id="UP000002279"/>
    </source>
</evidence>
<reference evidence="8" key="1">
    <citation type="submission" date="2025-08" db="UniProtKB">
        <authorList>
            <consortium name="Ensembl"/>
        </authorList>
    </citation>
    <scope>IDENTIFICATION</scope>
    <source>
        <strain evidence="8">Glennie</strain>
    </source>
</reference>
<dbReference type="GeneTree" id="ENSGT00940000164879"/>
<feature type="binding site" evidence="6">
    <location>
        <position position="151"/>
    </location>
    <ligand>
        <name>Mg(2+)</name>
        <dbReference type="ChEBI" id="CHEBI:18420"/>
        <label>1</label>
        <note>catalytic</note>
    </ligand>
</feature>
<evidence type="ECO:0000256" key="1">
    <source>
        <dbReference type="ARBA" id="ARBA00001946"/>
    </source>
</evidence>
<dbReference type="eggNOG" id="KOG3853">
    <property type="taxonomic scope" value="Eukaryota"/>
</dbReference>
<dbReference type="Gene3D" id="3.30.540.10">
    <property type="entry name" value="Fructose-1,6-Bisphosphatase, subunit A, domain 1"/>
    <property type="match status" value="1"/>
</dbReference>
<sequence length="325" mass="35290">MTFCIDGRPPGAMLGPTDPVPTLGPCPAGLRPPRPVLRGPAGGGRVELRQLLAPSVATAEAGGREVWAVRQEVGELRRQTKGGNREGPEDFLTAGDPQSHRRMTGMWAHAFPAIRDSSELRNSEIPADIQERISHLRTVPVDRRTVWIDPLDATQEYTEGLLSYVTTTVWVAVDGKPVIIGVIHKPFSGFTGWALVGEGANVSRREVYRGKSPRLIVSRTQAGAVCTFSQGAFGSSVSTVPARGAAHVSACLFVCFGGAAQTRNQDYRVLPPHDIRATRCHMTTLSGQDIDYRDSPVNKEGLIANVGLDHRHLVRKIRGLVEQRD</sequence>
<proteinExistence type="inferred from homology"/>
<evidence type="ECO:0008006" key="10">
    <source>
        <dbReference type="Google" id="ProtNLM"/>
    </source>
</evidence>
<dbReference type="STRING" id="9258.ENSOANP00000007835"/>
<dbReference type="AlphaFoldDB" id="F7E1Q9"/>
<protein>
    <recommendedName>
        <fullName evidence="10">Inositol monophosphatase domain containing 1</fullName>
    </recommendedName>
</protein>
<dbReference type="PANTHER" id="PTHR43028:SF2">
    <property type="entry name" value="INOSITOL MONOPHOSPHATASE DOMAIN CONTAINING 1"/>
    <property type="match status" value="1"/>
</dbReference>
<dbReference type="Proteomes" id="UP000002279">
    <property type="component" value="Unplaced"/>
</dbReference>
<evidence type="ECO:0000256" key="6">
    <source>
        <dbReference type="PIRSR" id="PIRSR600760-2"/>
    </source>
</evidence>
<evidence type="ECO:0000256" key="3">
    <source>
        <dbReference type="ARBA" id="ARBA00022723"/>
    </source>
</evidence>
<dbReference type="FunFam" id="3.30.540.10:FF:000012">
    <property type="entry name" value="Blast:Putative inositol monophosphatase 3"/>
    <property type="match status" value="1"/>
</dbReference>
<feature type="binding site" evidence="6">
    <location>
        <position position="149"/>
    </location>
    <ligand>
        <name>Mg(2+)</name>
        <dbReference type="ChEBI" id="CHEBI:18420"/>
        <label>1</label>
        <note>catalytic</note>
    </ligand>
</feature>
<dbReference type="GO" id="GO:0008254">
    <property type="term" value="F:3'-nucleotidase activity"/>
    <property type="evidence" value="ECO:0000318"/>
    <property type="project" value="GO_Central"/>
</dbReference>
<dbReference type="GO" id="GO:0046872">
    <property type="term" value="F:metal ion binding"/>
    <property type="evidence" value="ECO:0007669"/>
    <property type="project" value="UniProtKB-KW"/>
</dbReference>
<keyword evidence="9" id="KW-1185">Reference proteome</keyword>
<dbReference type="Pfam" id="PF00459">
    <property type="entry name" value="Inositol_P"/>
    <property type="match status" value="1"/>
</dbReference>
<evidence type="ECO:0000256" key="5">
    <source>
        <dbReference type="ARBA" id="ARBA00022842"/>
    </source>
</evidence>
<comment type="cofactor">
    <cofactor evidence="1 6">
        <name>Mg(2+)</name>
        <dbReference type="ChEBI" id="CHEBI:18420"/>
    </cofactor>
</comment>
<keyword evidence="3 6" id="KW-0479">Metal-binding</keyword>
<organism evidence="8 9">
    <name type="scientific">Ornithorhynchus anatinus</name>
    <name type="common">Duckbill platypus</name>
    <dbReference type="NCBI Taxonomy" id="9258"/>
    <lineage>
        <taxon>Eukaryota</taxon>
        <taxon>Metazoa</taxon>
        <taxon>Chordata</taxon>
        <taxon>Craniata</taxon>
        <taxon>Vertebrata</taxon>
        <taxon>Euteleostomi</taxon>
        <taxon>Mammalia</taxon>
        <taxon>Monotremata</taxon>
        <taxon>Ornithorhynchidae</taxon>
        <taxon>Ornithorhynchus</taxon>
    </lineage>
</organism>
<feature type="binding site" evidence="6">
    <location>
        <position position="119"/>
    </location>
    <ligand>
        <name>Mg(2+)</name>
        <dbReference type="ChEBI" id="CHEBI:18420"/>
        <label>1</label>
        <note>catalytic</note>
    </ligand>
</feature>
<evidence type="ECO:0000256" key="7">
    <source>
        <dbReference type="SAM" id="MobiDB-lite"/>
    </source>
</evidence>
<evidence type="ECO:0000256" key="4">
    <source>
        <dbReference type="ARBA" id="ARBA00022801"/>
    </source>
</evidence>
<dbReference type="InterPro" id="IPR050725">
    <property type="entry name" value="CysQ/Inositol_MonoPase"/>
</dbReference>
<reference evidence="8" key="2">
    <citation type="submission" date="2025-09" db="UniProtKB">
        <authorList>
            <consortium name="Ensembl"/>
        </authorList>
    </citation>
    <scope>IDENTIFICATION</scope>
    <source>
        <strain evidence="8">Glennie</strain>
    </source>
</reference>
<feature type="compositionally biased region" description="Basic and acidic residues" evidence="7">
    <location>
        <begin position="77"/>
        <end position="88"/>
    </location>
</feature>
<dbReference type="InParanoid" id="F7E1Q9"/>
<dbReference type="Ensembl" id="ENSOANT00000007837.2">
    <property type="protein sequence ID" value="ENSOANP00000007835.2"/>
    <property type="gene ID" value="ENSOANG00000004942.2"/>
</dbReference>
<evidence type="ECO:0000256" key="2">
    <source>
        <dbReference type="ARBA" id="ARBA00009759"/>
    </source>
</evidence>
<dbReference type="Bgee" id="ENSOANG00000004942">
    <property type="expression patterns" value="Expressed in cerebellum"/>
</dbReference>
<comment type="similarity">
    <text evidence="2">Belongs to the inositol monophosphatase superfamily.</text>
</comment>
<feature type="binding site" evidence="6">
    <location>
        <position position="152"/>
    </location>
    <ligand>
        <name>Mg(2+)</name>
        <dbReference type="ChEBI" id="CHEBI:18420"/>
        <label>1</label>
        <note>catalytic</note>
    </ligand>
</feature>
<keyword evidence="5 6" id="KW-0460">Magnesium</keyword>
<evidence type="ECO:0000313" key="8">
    <source>
        <dbReference type="Ensembl" id="ENSOANP00000007835.2"/>
    </source>
</evidence>
<dbReference type="GO" id="GO:0012505">
    <property type="term" value="C:endomembrane system"/>
    <property type="evidence" value="ECO:0000318"/>
    <property type="project" value="GO_Central"/>
</dbReference>